<evidence type="ECO:0000313" key="2">
    <source>
        <dbReference type="Proteomes" id="UP001596074"/>
    </source>
</evidence>
<proteinExistence type="predicted"/>
<comment type="caution">
    <text evidence="1">The sequence shown here is derived from an EMBL/GenBank/DDBJ whole genome shotgun (WGS) entry which is preliminary data.</text>
</comment>
<sequence length="79" mass="8936">MTGTSRNVEDPTLVRLRADFPGHRIWRSIRYDGRLGDWVATLHDPAEGVDATVIRDNPEALRGALEGQRAQVKKRSRAR</sequence>
<reference evidence="2" key="1">
    <citation type="journal article" date="2019" name="Int. J. Syst. Evol. Microbiol.">
        <title>The Global Catalogue of Microorganisms (GCM) 10K type strain sequencing project: providing services to taxonomists for standard genome sequencing and annotation.</title>
        <authorList>
            <consortium name="The Broad Institute Genomics Platform"/>
            <consortium name="The Broad Institute Genome Sequencing Center for Infectious Disease"/>
            <person name="Wu L."/>
            <person name="Ma J."/>
        </authorList>
    </citation>
    <scope>NUCLEOTIDE SEQUENCE [LARGE SCALE GENOMIC DNA]</scope>
    <source>
        <strain evidence="2">KCTC 42087</strain>
    </source>
</reference>
<keyword evidence="2" id="KW-1185">Reference proteome</keyword>
<protein>
    <submittedName>
        <fullName evidence="1">Uncharacterized protein</fullName>
    </submittedName>
</protein>
<feature type="non-terminal residue" evidence="1">
    <location>
        <position position="1"/>
    </location>
</feature>
<evidence type="ECO:0000313" key="1">
    <source>
        <dbReference type="EMBL" id="MFC5754987.1"/>
    </source>
</evidence>
<organism evidence="1 2">
    <name type="scientific">Actinomadura rugatobispora</name>
    <dbReference type="NCBI Taxonomy" id="1994"/>
    <lineage>
        <taxon>Bacteria</taxon>
        <taxon>Bacillati</taxon>
        <taxon>Actinomycetota</taxon>
        <taxon>Actinomycetes</taxon>
        <taxon>Streptosporangiales</taxon>
        <taxon>Thermomonosporaceae</taxon>
        <taxon>Actinomadura</taxon>
    </lineage>
</organism>
<accession>A0ABW1AKE6</accession>
<gene>
    <name evidence="1" type="ORF">ACFPZN_56080</name>
</gene>
<name>A0ABW1AKE6_9ACTN</name>
<dbReference type="Proteomes" id="UP001596074">
    <property type="component" value="Unassembled WGS sequence"/>
</dbReference>
<dbReference type="EMBL" id="JBHSON010000242">
    <property type="protein sequence ID" value="MFC5754987.1"/>
    <property type="molecule type" value="Genomic_DNA"/>
</dbReference>